<dbReference type="PANTHER" id="PTHR37507:SF2">
    <property type="entry name" value="SPORULATION PROTEIN YDCC"/>
    <property type="match status" value="1"/>
</dbReference>
<keyword evidence="3" id="KW-0449">Lipoprotein</keyword>
<dbReference type="EMBL" id="BAAAYN010000017">
    <property type="protein sequence ID" value="GAA3386700.1"/>
    <property type="molecule type" value="Genomic_DNA"/>
</dbReference>
<dbReference type="InterPro" id="IPR029046">
    <property type="entry name" value="LolA/LolB/LppX"/>
</dbReference>
<organism evidence="3 4">
    <name type="scientific">Cryptosporangium minutisporangium</name>
    <dbReference type="NCBI Taxonomy" id="113569"/>
    <lineage>
        <taxon>Bacteria</taxon>
        <taxon>Bacillati</taxon>
        <taxon>Actinomycetota</taxon>
        <taxon>Actinomycetes</taxon>
        <taxon>Cryptosporangiales</taxon>
        <taxon>Cryptosporangiaceae</taxon>
        <taxon>Cryptosporangium</taxon>
    </lineage>
</organism>
<reference evidence="4" key="1">
    <citation type="journal article" date="2019" name="Int. J. Syst. Evol. Microbiol.">
        <title>The Global Catalogue of Microorganisms (GCM) 10K type strain sequencing project: providing services to taxonomists for standard genome sequencing and annotation.</title>
        <authorList>
            <consortium name="The Broad Institute Genomics Platform"/>
            <consortium name="The Broad Institute Genome Sequencing Center for Infectious Disease"/>
            <person name="Wu L."/>
            <person name="Ma J."/>
        </authorList>
    </citation>
    <scope>NUCLEOTIDE SEQUENCE [LARGE SCALE GENOMIC DNA]</scope>
    <source>
        <strain evidence="4">JCM 9458</strain>
    </source>
</reference>
<dbReference type="Pfam" id="PF03888">
    <property type="entry name" value="MucB_RseB"/>
    <property type="match status" value="1"/>
</dbReference>
<gene>
    <name evidence="3" type="ORF">GCM10020369_26060</name>
</gene>
<evidence type="ECO:0000256" key="1">
    <source>
        <dbReference type="SAM" id="MobiDB-lite"/>
    </source>
</evidence>
<dbReference type="Gene3D" id="2.50.20.10">
    <property type="entry name" value="Lipoprotein localisation LolA/LolB/LppX"/>
    <property type="match status" value="1"/>
</dbReference>
<protein>
    <submittedName>
        <fullName evidence="3">Outer membrane lipoprotein carrier protein LolA</fullName>
    </submittedName>
</protein>
<dbReference type="Proteomes" id="UP001501676">
    <property type="component" value="Unassembled WGS sequence"/>
</dbReference>
<dbReference type="InterPro" id="IPR052944">
    <property type="entry name" value="Sporulation_related"/>
</dbReference>
<evidence type="ECO:0000313" key="4">
    <source>
        <dbReference type="Proteomes" id="UP001501676"/>
    </source>
</evidence>
<proteinExistence type="predicted"/>
<evidence type="ECO:0000259" key="2">
    <source>
        <dbReference type="Pfam" id="PF03888"/>
    </source>
</evidence>
<keyword evidence="4" id="KW-1185">Reference proteome</keyword>
<evidence type="ECO:0000313" key="3">
    <source>
        <dbReference type="EMBL" id="GAA3386700.1"/>
    </source>
</evidence>
<dbReference type="PANTHER" id="PTHR37507">
    <property type="entry name" value="SPORULATION PROTEIN YDCC"/>
    <property type="match status" value="1"/>
</dbReference>
<dbReference type="InterPro" id="IPR033434">
    <property type="entry name" value="MucB/RseB_N"/>
</dbReference>
<feature type="region of interest" description="Disordered" evidence="1">
    <location>
        <begin position="1"/>
        <end position="21"/>
    </location>
</feature>
<comment type="caution">
    <text evidence="3">The sequence shown here is derived from an EMBL/GenBank/DDBJ whole genome shotgun (WGS) entry which is preliminary data.</text>
</comment>
<feature type="domain" description="MucB/RseB N-terminal" evidence="2">
    <location>
        <begin position="128"/>
        <end position="263"/>
    </location>
</feature>
<dbReference type="SUPFAM" id="SSF89392">
    <property type="entry name" value="Prokaryotic lipoproteins and lipoprotein localization factors"/>
    <property type="match status" value="1"/>
</dbReference>
<name>A0ABP6SW48_9ACTN</name>
<accession>A0ABP6SW48</accession>
<sequence length="384" mass="40569">MSPQDSGAPPPERPEELSSGSSWTALAADPFASARRPLLVRRPALRWAVPAAVLIMALTIGGVSRMLTADAAPSLPPRTAAELLVDLQTAVPHALSGTVVQRSELGLPDFSGGGRSDSRFTSMLTGVHTLRVWYGGEDRQRVALLGPFGESDVVRNGNDVWTWSSEENTATHTRLTAEDLRPVRPKPSSPMPTTPQDAADKALAALSPTTEVTTDGTAKVAGRAAYELVLKPKDAQTRIGQVRLAIDAEKKMPLRVRVYARGSNSPAFEVGFTQVSFATPDPAQFEFTPPAGATVNEAPADGKQPDLTDRVSVVGSGWTQVAIVTGVQTSGATRSMVDALPKVSGSWGSGRLLESDLISALLTDDGRLVFGAVDPERLYAAAAR</sequence>